<reference evidence="4 5" key="1">
    <citation type="submission" date="2020-07" db="EMBL/GenBank/DDBJ databases">
        <title>Chryseobacterium sp.cx-624.</title>
        <authorList>
            <person name="Yang C."/>
        </authorList>
    </citation>
    <scope>NUCLEOTIDE SEQUENCE [LARGE SCALE GENOMIC DNA]</scope>
    <source>
        <strain evidence="5">cx-624</strain>
        <strain evidence="4">Cx-624</strain>
    </source>
</reference>
<dbReference type="Proteomes" id="UP000515349">
    <property type="component" value="Chromosome"/>
</dbReference>
<evidence type="ECO:0000313" key="4">
    <source>
        <dbReference type="EMBL" id="QMS98886.1"/>
    </source>
</evidence>
<organism evidence="4 5">
    <name type="scientific">Marnyiella aurantia</name>
    <dbReference type="NCBI Taxonomy" id="2758037"/>
    <lineage>
        <taxon>Bacteria</taxon>
        <taxon>Pseudomonadati</taxon>
        <taxon>Bacteroidota</taxon>
        <taxon>Flavobacteriia</taxon>
        <taxon>Flavobacteriales</taxon>
        <taxon>Weeksellaceae</taxon>
        <taxon>Marnyiella</taxon>
    </lineage>
</organism>
<protein>
    <submittedName>
        <fullName evidence="4">Universal stress protein</fullName>
    </submittedName>
</protein>
<evidence type="ECO:0000313" key="6">
    <source>
        <dbReference type="Proteomes" id="UP000539710"/>
    </source>
</evidence>
<keyword evidence="6" id="KW-1185">Reference proteome</keyword>
<dbReference type="SUPFAM" id="SSF52402">
    <property type="entry name" value="Adenine nucleotide alpha hydrolases-like"/>
    <property type="match status" value="2"/>
</dbReference>
<dbReference type="EMBL" id="JACEUX010000001">
    <property type="protein sequence ID" value="MBA5245708.1"/>
    <property type="molecule type" value="Genomic_DNA"/>
</dbReference>
<dbReference type="Gene3D" id="3.40.50.620">
    <property type="entry name" value="HUPs"/>
    <property type="match status" value="2"/>
</dbReference>
<reference evidence="3" key="3">
    <citation type="submission" date="2020-07" db="EMBL/GenBank/DDBJ databases">
        <authorList>
            <person name="Yang C."/>
        </authorList>
    </citation>
    <scope>NUCLEOTIDE SEQUENCE</scope>
    <source>
        <strain evidence="3">Cx-624</strain>
    </source>
</reference>
<dbReference type="CDD" id="cd00293">
    <property type="entry name" value="USP-like"/>
    <property type="match status" value="1"/>
</dbReference>
<dbReference type="AlphaFoldDB" id="A0A7D7QYM6"/>
<feature type="domain" description="UspA" evidence="2">
    <location>
        <begin position="6"/>
        <end position="147"/>
    </location>
</feature>
<proteinExistence type="inferred from homology"/>
<dbReference type="InterPro" id="IPR006015">
    <property type="entry name" value="Universal_stress_UspA"/>
</dbReference>
<evidence type="ECO:0000259" key="2">
    <source>
        <dbReference type="Pfam" id="PF00582"/>
    </source>
</evidence>
<dbReference type="InterPro" id="IPR006016">
    <property type="entry name" value="UspA"/>
</dbReference>
<reference evidence="6" key="2">
    <citation type="submission" date="2020-07" db="EMBL/GenBank/DDBJ databases">
        <title>Flavobacterium sp. xlx-214.</title>
        <authorList>
            <person name="Yang C."/>
        </authorList>
    </citation>
    <scope>NUCLEOTIDE SEQUENCE [LARGE SCALE GENOMIC DNA]</scope>
    <source>
        <strain evidence="6">CX-624</strain>
    </source>
</reference>
<dbReference type="Pfam" id="PF00582">
    <property type="entry name" value="Usp"/>
    <property type="match status" value="1"/>
</dbReference>
<sequence>MNTPIQTLLVPTDFTDKSLNAVYLATEVALRHDAQMHLIHTVSADFIIDHTGRQMIGGERVGENIETAKRQLALLRKEISDRHPNLRLETQVTTGDVCDSLNELVKQIGADLIVLGTSGVQRLKQALLGSHSYSILNRANCSVLLVPEDLKHYEFKKILFPVRVLDHLEEKLDFALATSKRNESEISLIGIGNMENMPAVRDAFLVMREKLKNNGEHFKSKLVLTADNAEMISQTTEAERSDLVILNFEDEGKWKTLFSENFFKKIINGTDTALLFVKPKNLEPDPVEISSYDITLPIPG</sequence>
<dbReference type="PANTHER" id="PTHR46268:SF6">
    <property type="entry name" value="UNIVERSAL STRESS PROTEIN UP12"/>
    <property type="match status" value="1"/>
</dbReference>
<dbReference type="RefSeq" id="WP_181885830.1">
    <property type="nucleotide sequence ID" value="NZ_CP059472.1"/>
</dbReference>
<gene>
    <name evidence="4" type="ORF">H1R16_02425</name>
    <name evidence="3" type="ORF">H2507_00845</name>
</gene>
<dbReference type="KEGG" id="cbau:H1R16_02425"/>
<dbReference type="PRINTS" id="PR01438">
    <property type="entry name" value="UNVRSLSTRESS"/>
</dbReference>
<dbReference type="Proteomes" id="UP000539710">
    <property type="component" value="Unassembled WGS sequence"/>
</dbReference>
<evidence type="ECO:0000256" key="1">
    <source>
        <dbReference type="ARBA" id="ARBA00008791"/>
    </source>
</evidence>
<accession>A0A7D7QYM6</accession>
<dbReference type="EMBL" id="CP059472">
    <property type="protein sequence ID" value="QMS98886.1"/>
    <property type="molecule type" value="Genomic_DNA"/>
</dbReference>
<evidence type="ECO:0000313" key="5">
    <source>
        <dbReference type="Proteomes" id="UP000515349"/>
    </source>
</evidence>
<dbReference type="InterPro" id="IPR014729">
    <property type="entry name" value="Rossmann-like_a/b/a_fold"/>
</dbReference>
<evidence type="ECO:0000313" key="3">
    <source>
        <dbReference type="EMBL" id="MBA5245708.1"/>
    </source>
</evidence>
<name>A0A7D7QYM6_9FLAO</name>
<comment type="similarity">
    <text evidence="1">Belongs to the universal stress protein A family.</text>
</comment>
<dbReference type="PANTHER" id="PTHR46268">
    <property type="entry name" value="STRESS RESPONSE PROTEIN NHAX"/>
    <property type="match status" value="1"/>
</dbReference>